<dbReference type="Pfam" id="PF00708">
    <property type="entry name" value="Acylphosphatase"/>
    <property type="match status" value="1"/>
</dbReference>
<dbReference type="EMBL" id="UOEZ01000050">
    <property type="protein sequence ID" value="VAW37130.1"/>
    <property type="molecule type" value="Genomic_DNA"/>
</dbReference>
<proteinExistence type="predicted"/>
<feature type="compositionally biased region" description="Polar residues" evidence="1">
    <location>
        <begin position="1"/>
        <end position="13"/>
    </location>
</feature>
<dbReference type="PROSITE" id="PS00151">
    <property type="entry name" value="ACYLPHOSPHATASE_2"/>
    <property type="match status" value="1"/>
</dbReference>
<dbReference type="SUPFAM" id="SSF54975">
    <property type="entry name" value="Acylphosphatase/BLUF domain-like"/>
    <property type="match status" value="1"/>
</dbReference>
<feature type="domain" description="Acylphosphatase-like" evidence="2">
    <location>
        <begin position="25"/>
        <end position="112"/>
    </location>
</feature>
<dbReference type="InterPro" id="IPR001792">
    <property type="entry name" value="Acylphosphatase-like_dom"/>
</dbReference>
<organism evidence="3">
    <name type="scientific">hydrothermal vent metagenome</name>
    <dbReference type="NCBI Taxonomy" id="652676"/>
    <lineage>
        <taxon>unclassified sequences</taxon>
        <taxon>metagenomes</taxon>
        <taxon>ecological metagenomes</taxon>
    </lineage>
</organism>
<evidence type="ECO:0000256" key="1">
    <source>
        <dbReference type="SAM" id="MobiDB-lite"/>
    </source>
</evidence>
<dbReference type="PROSITE" id="PS00150">
    <property type="entry name" value="ACYLPHOSPHATASE_1"/>
    <property type="match status" value="1"/>
</dbReference>
<dbReference type="PANTHER" id="PTHR47268">
    <property type="entry name" value="ACYLPHOSPHATASE"/>
    <property type="match status" value="1"/>
</dbReference>
<reference evidence="3" key="1">
    <citation type="submission" date="2018-06" db="EMBL/GenBank/DDBJ databases">
        <authorList>
            <person name="Zhirakovskaya E."/>
        </authorList>
    </citation>
    <scope>NUCLEOTIDE SEQUENCE</scope>
</reference>
<keyword evidence="3" id="KW-0378">Hydrolase</keyword>
<dbReference type="PROSITE" id="PS51160">
    <property type="entry name" value="ACYLPHOSPHATASE_3"/>
    <property type="match status" value="1"/>
</dbReference>
<gene>
    <name evidence="3" type="ORF">MNBD_DELTA02-1236</name>
</gene>
<dbReference type="AlphaFoldDB" id="A0A3B0V8E7"/>
<feature type="region of interest" description="Disordered" evidence="1">
    <location>
        <begin position="1"/>
        <end position="22"/>
    </location>
</feature>
<dbReference type="EC" id="3.6.1.7" evidence="3"/>
<dbReference type="InterPro" id="IPR017968">
    <property type="entry name" value="Acylphosphatase_CS"/>
</dbReference>
<dbReference type="PANTHER" id="PTHR47268:SF4">
    <property type="entry name" value="ACYLPHOSPHATASE"/>
    <property type="match status" value="1"/>
</dbReference>
<dbReference type="InterPro" id="IPR020456">
    <property type="entry name" value="Acylphosphatase"/>
</dbReference>
<dbReference type="Gene3D" id="3.30.70.100">
    <property type="match status" value="1"/>
</dbReference>
<evidence type="ECO:0000313" key="3">
    <source>
        <dbReference type="EMBL" id="VAW37130.1"/>
    </source>
</evidence>
<name>A0A3B0V8E7_9ZZZZ</name>
<dbReference type="InterPro" id="IPR036046">
    <property type="entry name" value="Acylphosphatase-like_dom_sf"/>
</dbReference>
<sequence>MDKTSPSKTSHQPPETDHPPPETVIARVIIRGVVQGVYFRVNTRDTAKRHSVCGWVRNNKDGSVEAVFEGRREDVEGALAWCREGPPGARVDDVQISWPGRIENFKGFHIDYESS</sequence>
<accession>A0A3B0V8E7</accession>
<protein>
    <submittedName>
        <fullName evidence="3">Acylphosphate phosphohydrolase, putative</fullName>
        <ecNumber evidence="3">3.6.1.7</ecNumber>
    </submittedName>
</protein>
<dbReference type="GO" id="GO:0003998">
    <property type="term" value="F:acylphosphatase activity"/>
    <property type="evidence" value="ECO:0007669"/>
    <property type="project" value="UniProtKB-EC"/>
</dbReference>
<evidence type="ECO:0000259" key="2">
    <source>
        <dbReference type="PROSITE" id="PS51160"/>
    </source>
</evidence>